<evidence type="ECO:0000313" key="10">
    <source>
        <dbReference type="Proteomes" id="UP001163823"/>
    </source>
</evidence>
<evidence type="ECO:0000256" key="5">
    <source>
        <dbReference type="ARBA" id="ARBA00023136"/>
    </source>
</evidence>
<evidence type="ECO:0000259" key="7">
    <source>
        <dbReference type="Pfam" id="PF01061"/>
    </source>
</evidence>
<organism evidence="9 10">
    <name type="scientific">Quillaja saponaria</name>
    <name type="common">Soap bark tree</name>
    <dbReference type="NCBI Taxonomy" id="32244"/>
    <lineage>
        <taxon>Eukaryota</taxon>
        <taxon>Viridiplantae</taxon>
        <taxon>Streptophyta</taxon>
        <taxon>Embryophyta</taxon>
        <taxon>Tracheophyta</taxon>
        <taxon>Spermatophyta</taxon>
        <taxon>Magnoliopsida</taxon>
        <taxon>eudicotyledons</taxon>
        <taxon>Gunneridae</taxon>
        <taxon>Pentapetalae</taxon>
        <taxon>rosids</taxon>
        <taxon>fabids</taxon>
        <taxon>Fabales</taxon>
        <taxon>Quillajaceae</taxon>
        <taxon>Quillaja</taxon>
    </lineage>
</organism>
<accession>A0AAD7KMS3</accession>
<feature type="transmembrane region" description="Helical" evidence="6">
    <location>
        <begin position="262"/>
        <end position="282"/>
    </location>
</feature>
<dbReference type="PANTHER" id="PTHR19241">
    <property type="entry name" value="ATP-BINDING CASSETTE TRANSPORTER"/>
    <property type="match status" value="1"/>
</dbReference>
<dbReference type="Gene3D" id="3.40.50.300">
    <property type="entry name" value="P-loop containing nucleotide triphosphate hydrolases"/>
    <property type="match status" value="1"/>
</dbReference>
<feature type="transmembrane region" description="Helical" evidence="6">
    <location>
        <begin position="227"/>
        <end position="250"/>
    </location>
</feature>
<dbReference type="KEGG" id="qsa:O6P43_034577"/>
<name>A0AAD7KMS3_QUISA</name>
<evidence type="ECO:0000256" key="1">
    <source>
        <dbReference type="ARBA" id="ARBA00004141"/>
    </source>
</evidence>
<dbReference type="InterPro" id="IPR013525">
    <property type="entry name" value="ABC2_TM"/>
</dbReference>
<evidence type="ECO:0000259" key="8">
    <source>
        <dbReference type="Pfam" id="PF19055"/>
    </source>
</evidence>
<evidence type="ECO:0000256" key="3">
    <source>
        <dbReference type="ARBA" id="ARBA00022692"/>
    </source>
</evidence>
<dbReference type="InterPro" id="IPR027417">
    <property type="entry name" value="P-loop_NTPase"/>
</dbReference>
<feature type="domain" description="ABC transporter family G" evidence="8">
    <location>
        <begin position="49"/>
        <end position="118"/>
    </location>
</feature>
<feature type="transmembrane region" description="Helical" evidence="6">
    <location>
        <begin position="179"/>
        <end position="196"/>
    </location>
</feature>
<dbReference type="Proteomes" id="UP001163823">
    <property type="component" value="Unassembled WGS sequence"/>
</dbReference>
<protein>
    <submittedName>
        <fullName evidence="9">Pleiotropic drug resistance protein 2-like</fullName>
    </submittedName>
</protein>
<dbReference type="GO" id="GO:0005886">
    <property type="term" value="C:plasma membrane"/>
    <property type="evidence" value="ECO:0007669"/>
    <property type="project" value="UniProtKB-ARBA"/>
</dbReference>
<comment type="caution">
    <text evidence="9">The sequence shown here is derived from an EMBL/GenBank/DDBJ whole genome shotgun (WGS) entry which is preliminary data.</text>
</comment>
<dbReference type="SUPFAM" id="SSF52540">
    <property type="entry name" value="P-loop containing nucleoside triphosphate hydrolases"/>
    <property type="match status" value="1"/>
</dbReference>
<feature type="transmembrane region" description="Helical" evidence="6">
    <location>
        <begin position="314"/>
        <end position="333"/>
    </location>
</feature>
<feature type="transmembrane region" description="Helical" evidence="6">
    <location>
        <begin position="149"/>
        <end position="167"/>
    </location>
</feature>
<reference evidence="9" key="1">
    <citation type="journal article" date="2023" name="Science">
        <title>Elucidation of the pathway for biosynthesis of saponin adjuvants from the soapbark tree.</title>
        <authorList>
            <person name="Reed J."/>
            <person name="Orme A."/>
            <person name="El-Demerdash A."/>
            <person name="Owen C."/>
            <person name="Martin L.B.B."/>
            <person name="Misra R.C."/>
            <person name="Kikuchi S."/>
            <person name="Rejzek M."/>
            <person name="Martin A.C."/>
            <person name="Harkess A."/>
            <person name="Leebens-Mack J."/>
            <person name="Louveau T."/>
            <person name="Stephenson M.J."/>
            <person name="Osbourn A."/>
        </authorList>
    </citation>
    <scope>NUCLEOTIDE SEQUENCE</scope>
    <source>
        <strain evidence="9">S10</strain>
    </source>
</reference>
<dbReference type="Pfam" id="PF01061">
    <property type="entry name" value="ABC2_membrane"/>
    <property type="match status" value="1"/>
</dbReference>
<dbReference type="GO" id="GO:0140359">
    <property type="term" value="F:ABC-type transporter activity"/>
    <property type="evidence" value="ECO:0007669"/>
    <property type="project" value="InterPro"/>
</dbReference>
<evidence type="ECO:0000256" key="6">
    <source>
        <dbReference type="SAM" id="Phobius"/>
    </source>
</evidence>
<gene>
    <name evidence="9" type="ORF">O6P43_034577</name>
</gene>
<evidence type="ECO:0000256" key="2">
    <source>
        <dbReference type="ARBA" id="ARBA00022448"/>
    </source>
</evidence>
<keyword evidence="10" id="KW-1185">Reference proteome</keyword>
<dbReference type="AlphaFoldDB" id="A0AAD7KMS3"/>
<comment type="subcellular location">
    <subcellularLocation>
        <location evidence="1">Membrane</location>
        <topology evidence="1">Multi-pass membrane protein</topology>
    </subcellularLocation>
</comment>
<evidence type="ECO:0000313" key="9">
    <source>
        <dbReference type="EMBL" id="KAJ7942381.1"/>
    </source>
</evidence>
<keyword evidence="2" id="KW-0813">Transport</keyword>
<proteinExistence type="predicted"/>
<sequence length="364" mass="41200">MELVELNPLRNFLVGLPGIDGLDARAAAIVMRTVRNTVDTGRTVVCTIHQPSIDIFEAFDELLLMKRGGQVIYGGPLGLHSHKLIEYFETIPGIPKIRDGYNPATWMLEISTPAVETRLNIDFAEVYVNSEVYKRTQELIKDLSTPYNAIHFVMTTVIGVIFGLSFWNKGDKMNKEQDLLNLLGATYSAVLFLGGINKSSVQAVVAIERTVFYRERAADMYSALPYAFAQVVIETIYIAIQTFIYSLILFSMIGFHWQVGKFLLFYYFILMCFLYFTLYGMMTVALTPNHQFAAITMSFLLFSGFLVPRTQIPIWWRWFYWACPVAWTIYGLVTSQVGDNNSAVEDPGGGVISVKLYLKDRLGL</sequence>
<feature type="transmembrane region" description="Helical" evidence="6">
    <location>
        <begin position="288"/>
        <end position="307"/>
    </location>
</feature>
<evidence type="ECO:0000256" key="4">
    <source>
        <dbReference type="ARBA" id="ARBA00022989"/>
    </source>
</evidence>
<keyword evidence="5 6" id="KW-0472">Membrane</keyword>
<keyword evidence="3 6" id="KW-0812">Transmembrane</keyword>
<keyword evidence="4 6" id="KW-1133">Transmembrane helix</keyword>
<feature type="domain" description="ABC-2 type transporter transmembrane" evidence="7">
    <location>
        <begin position="144"/>
        <end position="336"/>
    </location>
</feature>
<dbReference type="EMBL" id="JARAOO010000073">
    <property type="protein sequence ID" value="KAJ7942381.1"/>
    <property type="molecule type" value="Genomic_DNA"/>
</dbReference>
<dbReference type="Pfam" id="PF19055">
    <property type="entry name" value="ABC2_membrane_7"/>
    <property type="match status" value="1"/>
</dbReference>
<dbReference type="InterPro" id="IPR043926">
    <property type="entry name" value="ABCG_dom"/>
</dbReference>